<evidence type="ECO:0000313" key="3">
    <source>
        <dbReference type="Proteomes" id="UP000298602"/>
    </source>
</evidence>
<keyword evidence="2" id="KW-0489">Methyltransferase</keyword>
<keyword evidence="3" id="KW-1185">Reference proteome</keyword>
<reference evidence="2 3" key="2">
    <citation type="submission" date="2019-05" db="EMBL/GenBank/DDBJ databases">
        <authorList>
            <person name="Suflita J.M."/>
            <person name="Marks C.R."/>
        </authorList>
    </citation>
    <scope>NUCLEOTIDE SEQUENCE [LARGE SCALE GENOMIC DNA]</scope>
    <source>
        <strain evidence="2 3">ALDC</strain>
    </source>
</reference>
<proteinExistence type="predicted"/>
<dbReference type="Gene3D" id="3.40.50.150">
    <property type="entry name" value="Vaccinia Virus protein VP39"/>
    <property type="match status" value="1"/>
</dbReference>
<feature type="domain" description="Methyltransferase type 11" evidence="1">
    <location>
        <begin position="46"/>
        <end position="132"/>
    </location>
</feature>
<dbReference type="GO" id="GO:0032259">
    <property type="term" value="P:methylation"/>
    <property type="evidence" value="ECO:0007669"/>
    <property type="project" value="UniProtKB-KW"/>
</dbReference>
<sequence>MGYVFRLEDADRLDRWFEREPGRTVFALETELLQRVWSPSRPQRVLEVGCGTGRFLRWFAEQGHLVTGIEPSWELVQRTRWALPQTITVDQGFAEDLPYEDGEFDTVALITTLEFVNNPKQALSEAFRVARRHVLVGFLNKYSLTAIARRLEGFWRPTVYREATFFSVGELRRLAGDLLCGAPADVWRSCLTLPLSLFRYAHPLERCRFFQVHPFGHFVAMRLDIRYTCKTIQDPLRGSLPRGAAPVRLHPSCRRFPASERNQPIKLRPPAAALESSHAVGSHHPEPV</sequence>
<dbReference type="GO" id="GO:0008757">
    <property type="term" value="F:S-adenosylmethionine-dependent methyltransferase activity"/>
    <property type="evidence" value="ECO:0007669"/>
    <property type="project" value="InterPro"/>
</dbReference>
<evidence type="ECO:0000259" key="1">
    <source>
        <dbReference type="Pfam" id="PF08241"/>
    </source>
</evidence>
<dbReference type="RefSeq" id="WP_137423254.1">
    <property type="nucleotide sequence ID" value="NZ_CP040098.1"/>
</dbReference>
<dbReference type="CDD" id="cd02440">
    <property type="entry name" value="AdoMet_MTases"/>
    <property type="match status" value="1"/>
</dbReference>
<dbReference type="AlphaFoldDB" id="A0A4P8L2U6"/>
<dbReference type="Proteomes" id="UP000298602">
    <property type="component" value="Chromosome"/>
</dbReference>
<name>A0A4P8L2U6_9BACT</name>
<dbReference type="OrthoDB" id="9782767at2"/>
<dbReference type="InterPro" id="IPR013216">
    <property type="entry name" value="Methyltransf_11"/>
</dbReference>
<gene>
    <name evidence="2" type="ORF">FDQ92_03245</name>
</gene>
<dbReference type="EMBL" id="CP040098">
    <property type="protein sequence ID" value="QCQ21285.1"/>
    <property type="molecule type" value="Genomic_DNA"/>
</dbReference>
<dbReference type="KEGG" id="dax:FDQ92_03245"/>
<dbReference type="PANTHER" id="PTHR42912:SF80">
    <property type="entry name" value="METHYLTRANSFERASE DOMAIN-CONTAINING PROTEIN"/>
    <property type="match status" value="1"/>
</dbReference>
<dbReference type="Pfam" id="PF08241">
    <property type="entry name" value="Methyltransf_11"/>
    <property type="match status" value="1"/>
</dbReference>
<dbReference type="InterPro" id="IPR050508">
    <property type="entry name" value="Methyltransf_Superfamily"/>
</dbReference>
<accession>A0A4P8L2U6</accession>
<protein>
    <submittedName>
        <fullName evidence="2">Methyltransferase domain-containing protein</fullName>
    </submittedName>
</protein>
<dbReference type="InterPro" id="IPR029063">
    <property type="entry name" value="SAM-dependent_MTases_sf"/>
</dbReference>
<dbReference type="SUPFAM" id="SSF53335">
    <property type="entry name" value="S-adenosyl-L-methionine-dependent methyltransferases"/>
    <property type="match status" value="1"/>
</dbReference>
<dbReference type="PANTHER" id="PTHR42912">
    <property type="entry name" value="METHYLTRANSFERASE"/>
    <property type="match status" value="1"/>
</dbReference>
<reference evidence="2 3" key="1">
    <citation type="submission" date="2019-05" db="EMBL/GenBank/DDBJ databases">
        <title>The Complete Genome Sequence of the n-alkane-degrading Desulfoglaeba alkanexedens ALDC reveals multiple alkylsuccinate synthase gene clusters.</title>
        <authorList>
            <person name="Callaghan A.V."/>
            <person name="Davidova I.A."/>
            <person name="Duncan K.E."/>
            <person name="Morris B."/>
            <person name="McInerney M.J."/>
        </authorList>
    </citation>
    <scope>NUCLEOTIDE SEQUENCE [LARGE SCALE GENOMIC DNA]</scope>
    <source>
        <strain evidence="2 3">ALDC</strain>
    </source>
</reference>
<keyword evidence="2" id="KW-0808">Transferase</keyword>
<organism evidence="2 3">
    <name type="scientific">Desulfoglaeba alkanexedens ALDC</name>
    <dbReference type="NCBI Taxonomy" id="980445"/>
    <lineage>
        <taxon>Bacteria</taxon>
        <taxon>Pseudomonadati</taxon>
        <taxon>Thermodesulfobacteriota</taxon>
        <taxon>Syntrophobacteria</taxon>
        <taxon>Syntrophobacterales</taxon>
        <taxon>Syntrophobacteraceae</taxon>
        <taxon>Desulfoglaeba</taxon>
    </lineage>
</organism>
<evidence type="ECO:0000313" key="2">
    <source>
        <dbReference type="EMBL" id="QCQ21285.1"/>
    </source>
</evidence>